<dbReference type="InterPro" id="IPR029020">
    <property type="entry name" value="Ammonium/urea_transptr"/>
</dbReference>
<feature type="transmembrane region" description="Helical" evidence="7">
    <location>
        <begin position="71"/>
        <end position="90"/>
    </location>
</feature>
<dbReference type="Proteomes" id="UP000236753">
    <property type="component" value="Unassembled WGS sequence"/>
</dbReference>
<proteinExistence type="inferred from homology"/>
<dbReference type="AlphaFoldDB" id="A0A1H5UK33"/>
<dbReference type="InterPro" id="IPR004937">
    <property type="entry name" value="Urea_transporter"/>
</dbReference>
<feature type="transmembrane region" description="Helical" evidence="7">
    <location>
        <begin position="43"/>
        <end position="64"/>
    </location>
</feature>
<keyword evidence="4 7" id="KW-0812">Transmembrane</keyword>
<comment type="similarity">
    <text evidence="2">Belongs to the urea transporter family.</text>
</comment>
<dbReference type="PANTHER" id="PTHR10464:SF4">
    <property type="entry name" value="UREA TRANSPORTER"/>
    <property type="match status" value="1"/>
</dbReference>
<dbReference type="Gene3D" id="1.10.3430.10">
    <property type="entry name" value="Ammonium transporter AmtB like domains"/>
    <property type="match status" value="1"/>
</dbReference>
<reference evidence="8 9" key="1">
    <citation type="submission" date="2016-10" db="EMBL/GenBank/DDBJ databases">
        <authorList>
            <person name="de Groot N.N."/>
        </authorList>
    </citation>
    <scope>NUCLEOTIDE SEQUENCE [LARGE SCALE GENOMIC DNA]</scope>
    <source>
        <strain evidence="8 9">Nm13</strain>
    </source>
</reference>
<evidence type="ECO:0000313" key="9">
    <source>
        <dbReference type="Proteomes" id="UP000236753"/>
    </source>
</evidence>
<keyword evidence="6 7" id="KW-0472">Membrane</keyword>
<evidence type="ECO:0000256" key="2">
    <source>
        <dbReference type="ARBA" id="ARBA00005914"/>
    </source>
</evidence>
<keyword evidence="3" id="KW-1003">Cell membrane</keyword>
<evidence type="ECO:0000256" key="4">
    <source>
        <dbReference type="ARBA" id="ARBA00022692"/>
    </source>
</evidence>
<dbReference type="PANTHER" id="PTHR10464">
    <property type="entry name" value="UREA TRANSPORTER"/>
    <property type="match status" value="1"/>
</dbReference>
<dbReference type="Pfam" id="PF03253">
    <property type="entry name" value="UT"/>
    <property type="match status" value="1"/>
</dbReference>
<gene>
    <name evidence="8" type="ORF">SAMN05216334_10841</name>
</gene>
<evidence type="ECO:0000313" key="8">
    <source>
        <dbReference type="EMBL" id="SEF75390.1"/>
    </source>
</evidence>
<sequence length="182" mass="19557">MMIYVFDSRTLGSTLPIVNMQMIVIDIGAIPLEKWLAALMRSIGQIVFADNILAGGLLLVGIAIATLRGAFMAISGAFIGVIIPMLAGVNQGDIEAGLYGFNPVLTMIAVGWVFLESSGKTTLLAILAGILAVLFQLGLTNLLSPLGLPVLASPFILTLWTILFIVNKFRYWFPSEKMAEIN</sequence>
<evidence type="ECO:0000256" key="7">
    <source>
        <dbReference type="SAM" id="Phobius"/>
    </source>
</evidence>
<name>A0A1H5UK33_9PROT</name>
<organism evidence="8 9">
    <name type="scientific">Nitrosomonas ureae</name>
    <dbReference type="NCBI Taxonomy" id="44577"/>
    <lineage>
        <taxon>Bacteria</taxon>
        <taxon>Pseudomonadati</taxon>
        <taxon>Pseudomonadota</taxon>
        <taxon>Betaproteobacteria</taxon>
        <taxon>Nitrosomonadales</taxon>
        <taxon>Nitrosomonadaceae</taxon>
        <taxon>Nitrosomonas</taxon>
    </lineage>
</organism>
<accession>A0A1H5UK33</accession>
<feature type="transmembrane region" description="Helical" evidence="7">
    <location>
        <begin position="122"/>
        <end position="140"/>
    </location>
</feature>
<evidence type="ECO:0000256" key="5">
    <source>
        <dbReference type="ARBA" id="ARBA00022989"/>
    </source>
</evidence>
<protein>
    <submittedName>
        <fullName evidence="8">Urea transporter</fullName>
    </submittedName>
</protein>
<dbReference type="GO" id="GO:0005886">
    <property type="term" value="C:plasma membrane"/>
    <property type="evidence" value="ECO:0007669"/>
    <property type="project" value="UniProtKB-SubCell"/>
</dbReference>
<comment type="subcellular location">
    <subcellularLocation>
        <location evidence="1">Cell membrane</location>
        <topology evidence="1">Multi-pass membrane protein</topology>
    </subcellularLocation>
</comment>
<evidence type="ECO:0000256" key="1">
    <source>
        <dbReference type="ARBA" id="ARBA00004651"/>
    </source>
</evidence>
<keyword evidence="5 7" id="KW-1133">Transmembrane helix</keyword>
<dbReference type="EMBL" id="FNUX01000008">
    <property type="protein sequence ID" value="SEF75390.1"/>
    <property type="molecule type" value="Genomic_DNA"/>
</dbReference>
<evidence type="ECO:0000256" key="3">
    <source>
        <dbReference type="ARBA" id="ARBA00022475"/>
    </source>
</evidence>
<feature type="transmembrane region" description="Helical" evidence="7">
    <location>
        <begin position="146"/>
        <end position="166"/>
    </location>
</feature>
<feature type="transmembrane region" description="Helical" evidence="7">
    <location>
        <begin position="96"/>
        <end position="115"/>
    </location>
</feature>
<dbReference type="GO" id="GO:0015204">
    <property type="term" value="F:urea transmembrane transporter activity"/>
    <property type="evidence" value="ECO:0007669"/>
    <property type="project" value="InterPro"/>
</dbReference>
<evidence type="ECO:0000256" key="6">
    <source>
        <dbReference type="ARBA" id="ARBA00023136"/>
    </source>
</evidence>